<dbReference type="PANTHER" id="PTHR43888">
    <property type="entry name" value="DNAJ-LIKE-2, ISOFORM A-RELATED"/>
    <property type="match status" value="1"/>
</dbReference>
<dbReference type="PROSITE" id="PS50076">
    <property type="entry name" value="DNAJ_2"/>
    <property type="match status" value="1"/>
</dbReference>
<evidence type="ECO:0000256" key="1">
    <source>
        <dbReference type="ARBA" id="ARBA00022723"/>
    </source>
</evidence>
<evidence type="ECO:0000259" key="9">
    <source>
        <dbReference type="PROSITE" id="PS51188"/>
    </source>
</evidence>
<dbReference type="CDD" id="cd06257">
    <property type="entry name" value="DnaJ"/>
    <property type="match status" value="1"/>
</dbReference>
<dbReference type="InterPro" id="IPR044713">
    <property type="entry name" value="DNJA1/2-like"/>
</dbReference>
<proteinExistence type="inferred from homology"/>
<keyword evidence="11" id="KW-1185">Reference proteome</keyword>
<dbReference type="CDD" id="cd10747">
    <property type="entry name" value="DnaJ_C"/>
    <property type="match status" value="1"/>
</dbReference>
<dbReference type="CDD" id="cd10719">
    <property type="entry name" value="DnaJ_zf"/>
    <property type="match status" value="1"/>
</dbReference>
<feature type="zinc finger region" description="CR-type" evidence="6">
    <location>
        <begin position="147"/>
        <end position="232"/>
    </location>
</feature>
<feature type="compositionally biased region" description="Basic and acidic residues" evidence="7">
    <location>
        <begin position="429"/>
        <end position="442"/>
    </location>
</feature>
<evidence type="ECO:0000256" key="4">
    <source>
        <dbReference type="ARBA" id="ARBA00022833"/>
    </source>
</evidence>
<dbReference type="FunFam" id="2.60.260.20:FF:000003">
    <property type="entry name" value="DnaJ subfamily A member 2"/>
    <property type="match status" value="1"/>
</dbReference>
<name>A0A9P0QKF9_9ASCO</name>
<keyword evidence="5" id="KW-0143">Chaperone</keyword>
<dbReference type="EMBL" id="CAKXYY010000002">
    <property type="protein sequence ID" value="CAH2350757.1"/>
    <property type="molecule type" value="Genomic_DNA"/>
</dbReference>
<dbReference type="GO" id="GO:0030544">
    <property type="term" value="F:Hsp70 protein binding"/>
    <property type="evidence" value="ECO:0007669"/>
    <property type="project" value="InterPro"/>
</dbReference>
<dbReference type="InterPro" id="IPR036869">
    <property type="entry name" value="J_dom_sf"/>
</dbReference>
<dbReference type="AlphaFoldDB" id="A0A9P0QKF9"/>
<dbReference type="InterPro" id="IPR001623">
    <property type="entry name" value="DnaJ_domain"/>
</dbReference>
<dbReference type="OrthoDB" id="550424at2759"/>
<dbReference type="HAMAP" id="MF_01152">
    <property type="entry name" value="DnaJ"/>
    <property type="match status" value="1"/>
</dbReference>
<dbReference type="Pfam" id="PF01556">
    <property type="entry name" value="DnaJ_C"/>
    <property type="match status" value="1"/>
</dbReference>
<reference evidence="10" key="1">
    <citation type="submission" date="2022-03" db="EMBL/GenBank/DDBJ databases">
        <authorList>
            <person name="Legras J.-L."/>
            <person name="Devillers H."/>
            <person name="Grondin C."/>
        </authorList>
    </citation>
    <scope>NUCLEOTIDE SEQUENCE</scope>
    <source>
        <strain evidence="10">CLIB 1423</strain>
    </source>
</reference>
<dbReference type="SUPFAM" id="SSF49493">
    <property type="entry name" value="HSP40/DnaJ peptide-binding domain"/>
    <property type="match status" value="2"/>
</dbReference>
<evidence type="ECO:0000256" key="5">
    <source>
        <dbReference type="ARBA" id="ARBA00023186"/>
    </source>
</evidence>
<evidence type="ECO:0000256" key="3">
    <source>
        <dbReference type="ARBA" id="ARBA00022771"/>
    </source>
</evidence>
<dbReference type="Gene3D" id="2.60.260.20">
    <property type="entry name" value="Urease metallochaperone UreE, N-terminal domain"/>
    <property type="match status" value="2"/>
</dbReference>
<dbReference type="InterPro" id="IPR012724">
    <property type="entry name" value="DnaJ"/>
</dbReference>
<dbReference type="SMART" id="SM00271">
    <property type="entry name" value="DnaJ"/>
    <property type="match status" value="1"/>
</dbReference>
<evidence type="ECO:0000256" key="2">
    <source>
        <dbReference type="ARBA" id="ARBA00022737"/>
    </source>
</evidence>
<dbReference type="Pfam" id="PF00226">
    <property type="entry name" value="DnaJ"/>
    <property type="match status" value="1"/>
</dbReference>
<organism evidence="10 11">
    <name type="scientific">[Candida] railenensis</name>
    <dbReference type="NCBI Taxonomy" id="45579"/>
    <lineage>
        <taxon>Eukaryota</taxon>
        <taxon>Fungi</taxon>
        <taxon>Dikarya</taxon>
        <taxon>Ascomycota</taxon>
        <taxon>Saccharomycotina</taxon>
        <taxon>Pichiomycetes</taxon>
        <taxon>Debaryomycetaceae</taxon>
        <taxon>Kurtzmaniella</taxon>
    </lineage>
</organism>
<keyword evidence="3 6" id="KW-0863">Zinc-finger</keyword>
<dbReference type="Proteomes" id="UP000837801">
    <property type="component" value="Unassembled WGS sequence"/>
</dbReference>
<dbReference type="InterPro" id="IPR002939">
    <property type="entry name" value="DnaJ_C"/>
</dbReference>
<sequence>MSDLYEILEVDSSATSVEIKRAYRKLALRYHPDKVTEEERETAELKFKEISQAYEILIEEDKRKEYDIYGTTDGRGGRPEYEEFNGNPFDNFYGGGAQNFEQEDFYNFFNGMNGGPPGGAPRSAQRKPRTDDAELDVTVTLEDLFKGKIIKSTSTRNIICTTCKGSGAKKNAVMKTCGICEGSGTVRKIRRVGPGLVTQDYVECSTCHGVGKIYRSKDTCKKCTGKRVIEETKILEFEIPKGSEGGEKVVLKGESDEYPGKETGDIVLKFECEPHKVFTRKGDDLYIKYKISLVEALSGFSKVVLKHLDGRGIKISTPTGKVIRPGDFIKIKYEGMPVKKDSSKSSWFGGNSADKRGDLYIEMDIEFPKDNWYLEKNDITKIKNLLPNELQSKRDIEKQTIDKGSLPEANIEVFSDFTIARANALPEYTEKKKEEQGHHFYEGDEYSSYGRAGPGAQPECAQQ</sequence>
<feature type="region of interest" description="Disordered" evidence="7">
    <location>
        <begin position="429"/>
        <end position="463"/>
    </location>
</feature>
<keyword evidence="1 6" id="KW-0479">Metal-binding</keyword>
<dbReference type="GO" id="GO:0006457">
    <property type="term" value="P:protein folding"/>
    <property type="evidence" value="ECO:0007669"/>
    <property type="project" value="InterPro"/>
</dbReference>
<dbReference type="InterPro" id="IPR036410">
    <property type="entry name" value="HSP_DnaJ_Cys-rich_dom_sf"/>
</dbReference>
<keyword evidence="4 6" id="KW-0862">Zinc</keyword>
<evidence type="ECO:0000256" key="6">
    <source>
        <dbReference type="PROSITE-ProRule" id="PRU00546"/>
    </source>
</evidence>
<comment type="caution">
    <text evidence="10">The sequence shown here is derived from an EMBL/GenBank/DDBJ whole genome shotgun (WGS) entry which is preliminary data.</text>
</comment>
<gene>
    <name evidence="10" type="ORF">CLIB1423_02S04456</name>
</gene>
<dbReference type="Gene3D" id="1.10.287.110">
    <property type="entry name" value="DnaJ domain"/>
    <property type="match status" value="1"/>
</dbReference>
<dbReference type="FunFam" id="2.10.230.10:FF:000001">
    <property type="entry name" value="DnaJ subfamily A member 2"/>
    <property type="match status" value="1"/>
</dbReference>
<dbReference type="Gene3D" id="2.10.230.10">
    <property type="entry name" value="Heat shock protein DnaJ, cysteine-rich domain"/>
    <property type="match status" value="1"/>
</dbReference>
<dbReference type="InterPro" id="IPR008971">
    <property type="entry name" value="HSP40/DnaJ_pept-bd"/>
</dbReference>
<dbReference type="SUPFAM" id="SSF57938">
    <property type="entry name" value="DnaJ/Hsp40 cysteine-rich domain"/>
    <property type="match status" value="1"/>
</dbReference>
<evidence type="ECO:0000313" key="11">
    <source>
        <dbReference type="Proteomes" id="UP000837801"/>
    </source>
</evidence>
<dbReference type="SUPFAM" id="SSF46565">
    <property type="entry name" value="Chaperone J-domain"/>
    <property type="match status" value="1"/>
</dbReference>
<evidence type="ECO:0000256" key="7">
    <source>
        <dbReference type="SAM" id="MobiDB-lite"/>
    </source>
</evidence>
<dbReference type="InterPro" id="IPR001305">
    <property type="entry name" value="HSP_DnaJ_Cys-rich_dom"/>
</dbReference>
<dbReference type="GO" id="GO:0005524">
    <property type="term" value="F:ATP binding"/>
    <property type="evidence" value="ECO:0007669"/>
    <property type="project" value="InterPro"/>
</dbReference>
<dbReference type="PROSITE" id="PS51188">
    <property type="entry name" value="ZF_CR"/>
    <property type="match status" value="1"/>
</dbReference>
<evidence type="ECO:0000313" key="10">
    <source>
        <dbReference type="EMBL" id="CAH2350757.1"/>
    </source>
</evidence>
<feature type="domain" description="CR-type" evidence="9">
    <location>
        <begin position="147"/>
        <end position="232"/>
    </location>
</feature>
<dbReference type="GO" id="GO:0008270">
    <property type="term" value="F:zinc ion binding"/>
    <property type="evidence" value="ECO:0007669"/>
    <property type="project" value="UniProtKB-KW"/>
</dbReference>
<feature type="domain" description="J" evidence="8">
    <location>
        <begin position="3"/>
        <end position="70"/>
    </location>
</feature>
<keyword evidence="2" id="KW-0677">Repeat</keyword>
<dbReference type="GO" id="GO:0051082">
    <property type="term" value="F:unfolded protein binding"/>
    <property type="evidence" value="ECO:0007669"/>
    <property type="project" value="InterPro"/>
</dbReference>
<accession>A0A9P0QKF9</accession>
<feature type="region of interest" description="Disordered" evidence="7">
    <location>
        <begin position="111"/>
        <end position="131"/>
    </location>
</feature>
<dbReference type="PRINTS" id="PR00625">
    <property type="entry name" value="JDOMAIN"/>
</dbReference>
<protein>
    <submittedName>
        <fullName evidence="10">Mitochondrial protein import protein MAS5</fullName>
    </submittedName>
</protein>
<dbReference type="GO" id="GO:0009408">
    <property type="term" value="P:response to heat"/>
    <property type="evidence" value="ECO:0007669"/>
    <property type="project" value="InterPro"/>
</dbReference>
<dbReference type="Pfam" id="PF00684">
    <property type="entry name" value="DnaJ_CXXCXGXG"/>
    <property type="match status" value="1"/>
</dbReference>
<evidence type="ECO:0000259" key="8">
    <source>
        <dbReference type="PROSITE" id="PS50076"/>
    </source>
</evidence>